<evidence type="ECO:0008006" key="3">
    <source>
        <dbReference type="Google" id="ProtNLM"/>
    </source>
</evidence>
<gene>
    <name evidence="1" type="ORF">PHYBLDRAFT_144960</name>
</gene>
<dbReference type="GeneID" id="28992235"/>
<protein>
    <recommendedName>
        <fullName evidence="3">Reverse transcriptase zinc-binding domain-containing protein</fullName>
    </recommendedName>
</protein>
<dbReference type="OrthoDB" id="2233730at2759"/>
<dbReference type="Proteomes" id="UP000077315">
    <property type="component" value="Unassembled WGS sequence"/>
</dbReference>
<evidence type="ECO:0000313" key="1">
    <source>
        <dbReference type="EMBL" id="OAD74519.1"/>
    </source>
</evidence>
<dbReference type="AlphaFoldDB" id="A0A167MYH5"/>
<dbReference type="VEuPathDB" id="FungiDB:PHYBLDRAFT_144960"/>
<sequence length="390" mass="44383">MHSDVPFLPLLFVPPPPLLWTPSAFLAFKVVLASSTRLHSNALFSFMASLLRTENTDCDPLLLWIFPDSRPRTHRSLDSPLHLVLKAMDHLPHKFDDIFTNLSTCLMLPLSAMVNSPPSHPPYRQSWRDLKVNHLYQIDHNLDVLMPIAPARPLPRFITLNHILQRLLDHSLVAHPILFRAYGSPFDFDPFISALVFGKPWSRLSTRSYWLTCSHHHANAQPLSPHLSPRQLHSFWSFTLPHQARNVWFRGLHNKLSCRALLHHIMPFTVPSPLCNICQMSIEMQEHFLLSCPLKSAVWLGIWLEFLSTVPPPSALSLAFTSFLFPPTLNPSIPAALVFGLTILAIWDYHWTLHFNSAPFLPFLVLATARKSISRICSEHELDSADSSLA</sequence>
<keyword evidence="2" id="KW-1185">Reference proteome</keyword>
<accession>A0A167MYH5</accession>
<name>A0A167MYH5_PHYB8</name>
<proteinExistence type="predicted"/>
<evidence type="ECO:0000313" key="2">
    <source>
        <dbReference type="Proteomes" id="UP000077315"/>
    </source>
</evidence>
<dbReference type="EMBL" id="KV440979">
    <property type="protein sequence ID" value="OAD74519.1"/>
    <property type="molecule type" value="Genomic_DNA"/>
</dbReference>
<dbReference type="RefSeq" id="XP_018292559.1">
    <property type="nucleotide sequence ID" value="XM_018431329.1"/>
</dbReference>
<dbReference type="InParanoid" id="A0A167MYH5"/>
<reference evidence="2" key="1">
    <citation type="submission" date="2015-06" db="EMBL/GenBank/DDBJ databases">
        <title>Expansion of signal transduction pathways in fungi by whole-genome duplication.</title>
        <authorList>
            <consortium name="DOE Joint Genome Institute"/>
            <person name="Corrochano L.M."/>
            <person name="Kuo A."/>
            <person name="Marcet-Houben M."/>
            <person name="Polaino S."/>
            <person name="Salamov A."/>
            <person name="Villalobos J.M."/>
            <person name="Alvarez M.I."/>
            <person name="Avalos J."/>
            <person name="Benito E.P."/>
            <person name="Benoit I."/>
            <person name="Burger G."/>
            <person name="Camino L.P."/>
            <person name="Canovas D."/>
            <person name="Cerda-Olmedo E."/>
            <person name="Cheng J.-F."/>
            <person name="Dominguez A."/>
            <person name="Elias M."/>
            <person name="Eslava A.P."/>
            <person name="Glaser F."/>
            <person name="Grimwood J."/>
            <person name="Gutierrez G."/>
            <person name="Heitman J."/>
            <person name="Henrissat B."/>
            <person name="Iturriaga E.A."/>
            <person name="Lang B.F."/>
            <person name="Lavin J.L."/>
            <person name="Lee S."/>
            <person name="Li W."/>
            <person name="Lindquist E."/>
            <person name="Lopez-Garcia S."/>
            <person name="Luque E.M."/>
            <person name="Marcos A.T."/>
            <person name="Martin J."/>
            <person name="McCluskey K."/>
            <person name="Medina H.R."/>
            <person name="Miralles-Duran A."/>
            <person name="Miyazaki A."/>
            <person name="Munoz-Torres E."/>
            <person name="Oguiza J.A."/>
            <person name="Ohm R."/>
            <person name="Olmedo M."/>
            <person name="Orejas M."/>
            <person name="Ortiz-Castellanos L."/>
            <person name="Pisabarro A.G."/>
            <person name="Rodriguez-Romero J."/>
            <person name="Ruiz-Herrera J."/>
            <person name="Ruiz-Vazquez R."/>
            <person name="Sanz C."/>
            <person name="Schackwitz W."/>
            <person name="Schmutz J."/>
            <person name="Shahriari M."/>
            <person name="Shelest E."/>
            <person name="Silva-Franco F."/>
            <person name="Soanes D."/>
            <person name="Syed K."/>
            <person name="Tagua V.G."/>
            <person name="Talbot N.J."/>
            <person name="Thon M."/>
            <person name="De vries R.P."/>
            <person name="Wiebenga A."/>
            <person name="Yadav J.S."/>
            <person name="Braun E.L."/>
            <person name="Baker S."/>
            <person name="Garre V."/>
            <person name="Horwitz B."/>
            <person name="Torres-Martinez S."/>
            <person name="Idnurm A."/>
            <person name="Herrera-Estrella A."/>
            <person name="Gabaldon T."/>
            <person name="Grigoriev I.V."/>
        </authorList>
    </citation>
    <scope>NUCLEOTIDE SEQUENCE [LARGE SCALE GENOMIC DNA]</scope>
    <source>
        <strain evidence="2">NRRL 1555(-)</strain>
    </source>
</reference>
<organism evidence="1 2">
    <name type="scientific">Phycomyces blakesleeanus (strain ATCC 8743b / DSM 1359 / FGSC 10004 / NBRC 33097 / NRRL 1555)</name>
    <dbReference type="NCBI Taxonomy" id="763407"/>
    <lineage>
        <taxon>Eukaryota</taxon>
        <taxon>Fungi</taxon>
        <taxon>Fungi incertae sedis</taxon>
        <taxon>Mucoromycota</taxon>
        <taxon>Mucoromycotina</taxon>
        <taxon>Mucoromycetes</taxon>
        <taxon>Mucorales</taxon>
        <taxon>Phycomycetaceae</taxon>
        <taxon>Phycomyces</taxon>
    </lineage>
</organism>